<dbReference type="InterPro" id="IPR017926">
    <property type="entry name" value="GATASE"/>
</dbReference>
<dbReference type="Gene3D" id="3.40.50.300">
    <property type="entry name" value="P-loop containing nucleotide triphosphate hydrolases"/>
    <property type="match status" value="1"/>
</dbReference>
<dbReference type="Gene3D" id="3.40.50.880">
    <property type="match status" value="1"/>
</dbReference>
<keyword evidence="7 9" id="KW-0665">Pyrimidine biosynthesis</keyword>
<dbReference type="SUPFAM" id="SSF52540">
    <property type="entry name" value="P-loop containing nucleoside triphosphate hydrolases"/>
    <property type="match status" value="1"/>
</dbReference>
<dbReference type="SUPFAM" id="SSF52317">
    <property type="entry name" value="Class I glutamine amidotransferase-like"/>
    <property type="match status" value="1"/>
</dbReference>
<dbReference type="Proteomes" id="UP000597762">
    <property type="component" value="Unassembled WGS sequence"/>
</dbReference>
<dbReference type="Pfam" id="PF00117">
    <property type="entry name" value="GATase"/>
    <property type="match status" value="1"/>
</dbReference>
<reference evidence="12" key="1">
    <citation type="submission" date="2021-01" db="EMBL/GenBank/DDBJ databases">
        <authorList>
            <person name="Li R."/>
            <person name="Bekaert M."/>
        </authorList>
    </citation>
    <scope>NUCLEOTIDE SEQUENCE</scope>
    <source>
        <strain evidence="12">Farmed</strain>
    </source>
</reference>
<feature type="domain" description="CTP synthase N-terminal" evidence="11">
    <location>
        <begin position="2"/>
        <end position="272"/>
    </location>
</feature>
<dbReference type="GO" id="GO:0005524">
    <property type="term" value="F:ATP binding"/>
    <property type="evidence" value="ECO:0007669"/>
    <property type="project" value="UniProtKB-KW"/>
</dbReference>
<sequence length="620" mass="69004">MKYILVTGGVISGIGKGVIASSIGTLLEACKVRVTSIKIDPYINIDAGTFSPYEHGEVFVLDDGGEVDLDLGNYERFLNITLHRDNNITTGKIYQHVINRERTGDYLGKTVQVVPHITDAIQEWVERVAKIPVNVANETPNVCIIELGGTIGDIEGMPFVEAFRQFQFRVKKENFCNVHVSLVPQPKATGEQKTKPTQSSVRELRGLGLSPDLIVCRSEGKIPASIREKISLFCHVPPDQVVGVSDVSCVYRVPLVLQEEGLVEFFKKRLNLDVPPRQPKLLLSKWRVLADRFERLPKEVTIALVGKYTQLEDSYASVNKALKHASLAVNHRLHLCSIEADDLEPETQRDNPSKYHEAWHQLVKAKGIIIPGGFGVRGTGGKINAANWARTNKIPFLGVCLGLQCAIIEFARNVLNLPAADSTEFNPDTPDPVVIEMPEHNPGQLGGTMRLGKRTTIFKDDNSLLKKLYGNCDSVEERHRHRYEVNPKYVESIEQHGLKFVGRSEDGERMEIVELQDHPYFVAVQYHPEYISRPLKPSPPYLGLLLAATGKIKSFFSRGCQLSPEISKGIINLFSLSLSLSESEKAFLCYVYLISIAAVEASKFGELPLKSGSWPHGEVH</sequence>
<evidence type="ECO:0000256" key="9">
    <source>
        <dbReference type="RuleBase" id="RU810713"/>
    </source>
</evidence>
<dbReference type="CDD" id="cd03113">
    <property type="entry name" value="CTPS_N"/>
    <property type="match status" value="1"/>
</dbReference>
<dbReference type="GO" id="GO:0097268">
    <property type="term" value="C:cytoophidium"/>
    <property type="evidence" value="ECO:0007669"/>
    <property type="project" value="TreeGrafter"/>
</dbReference>
<dbReference type="InterPro" id="IPR004468">
    <property type="entry name" value="CTP_synthase"/>
</dbReference>
<dbReference type="Pfam" id="PF06418">
    <property type="entry name" value="CTP_synth_N"/>
    <property type="match status" value="1"/>
</dbReference>
<keyword evidence="5 9" id="KW-0067">ATP-binding</keyword>
<dbReference type="EC" id="6.3.4.2" evidence="9"/>
<comment type="pathway">
    <text evidence="1 9">Pyrimidine metabolism; CTP biosynthesis via de novo pathway; CTP from UDP: step 2/2.</text>
</comment>
<dbReference type="GO" id="GO:0005737">
    <property type="term" value="C:cytoplasm"/>
    <property type="evidence" value="ECO:0007669"/>
    <property type="project" value="TreeGrafter"/>
</dbReference>
<dbReference type="OrthoDB" id="1739076at2759"/>
<dbReference type="EMBL" id="CAHIKZ030000166">
    <property type="protein sequence ID" value="CAE1156943.1"/>
    <property type="molecule type" value="Genomic_DNA"/>
</dbReference>
<evidence type="ECO:0000256" key="4">
    <source>
        <dbReference type="ARBA" id="ARBA00022741"/>
    </source>
</evidence>
<dbReference type="GO" id="GO:0019856">
    <property type="term" value="P:pyrimidine nucleobase biosynthetic process"/>
    <property type="evidence" value="ECO:0007669"/>
    <property type="project" value="TreeGrafter"/>
</dbReference>
<keyword evidence="13" id="KW-1185">Reference proteome</keyword>
<evidence type="ECO:0000256" key="6">
    <source>
        <dbReference type="ARBA" id="ARBA00022962"/>
    </source>
</evidence>
<proteinExistence type="inferred from homology"/>
<dbReference type="InterPro" id="IPR033828">
    <property type="entry name" value="GATase1_CTP_Synthase"/>
</dbReference>
<dbReference type="GO" id="GO:0003883">
    <property type="term" value="F:CTP synthase activity"/>
    <property type="evidence" value="ECO:0007669"/>
    <property type="project" value="UniProtKB-UniRule"/>
</dbReference>
<dbReference type="PANTHER" id="PTHR11550">
    <property type="entry name" value="CTP SYNTHASE"/>
    <property type="match status" value="1"/>
</dbReference>
<dbReference type="AlphaFoldDB" id="A0A812AQU7"/>
<dbReference type="HAMAP" id="MF_01227">
    <property type="entry name" value="PyrG"/>
    <property type="match status" value="1"/>
</dbReference>
<comment type="catalytic activity">
    <reaction evidence="8 9">
        <text>UTP + L-glutamine + ATP + H2O = CTP + L-glutamate + ADP + phosphate + 2 H(+)</text>
        <dbReference type="Rhea" id="RHEA:26426"/>
        <dbReference type="ChEBI" id="CHEBI:15377"/>
        <dbReference type="ChEBI" id="CHEBI:15378"/>
        <dbReference type="ChEBI" id="CHEBI:29985"/>
        <dbReference type="ChEBI" id="CHEBI:30616"/>
        <dbReference type="ChEBI" id="CHEBI:37563"/>
        <dbReference type="ChEBI" id="CHEBI:43474"/>
        <dbReference type="ChEBI" id="CHEBI:46398"/>
        <dbReference type="ChEBI" id="CHEBI:58359"/>
        <dbReference type="ChEBI" id="CHEBI:456216"/>
        <dbReference type="EC" id="6.3.4.2"/>
    </reaction>
</comment>
<dbReference type="GO" id="GO:0042802">
    <property type="term" value="F:identical protein binding"/>
    <property type="evidence" value="ECO:0007669"/>
    <property type="project" value="TreeGrafter"/>
</dbReference>
<comment type="similarity">
    <text evidence="2 9">Belongs to the CTP synthase family.</text>
</comment>
<dbReference type="InterPro" id="IPR029062">
    <property type="entry name" value="Class_I_gatase-like"/>
</dbReference>
<organism evidence="12 13">
    <name type="scientific">Acanthosepion pharaonis</name>
    <name type="common">Pharaoh cuttlefish</name>
    <name type="synonym">Sepia pharaonis</name>
    <dbReference type="NCBI Taxonomy" id="158019"/>
    <lineage>
        <taxon>Eukaryota</taxon>
        <taxon>Metazoa</taxon>
        <taxon>Spiralia</taxon>
        <taxon>Lophotrochozoa</taxon>
        <taxon>Mollusca</taxon>
        <taxon>Cephalopoda</taxon>
        <taxon>Coleoidea</taxon>
        <taxon>Decapodiformes</taxon>
        <taxon>Sepiida</taxon>
        <taxon>Sepiina</taxon>
        <taxon>Sepiidae</taxon>
        <taxon>Acanthosepion</taxon>
    </lineage>
</organism>
<dbReference type="GO" id="GO:0044210">
    <property type="term" value="P:'de novo' CTP biosynthetic process"/>
    <property type="evidence" value="ECO:0007669"/>
    <property type="project" value="UniProtKB-UniRule"/>
</dbReference>
<evidence type="ECO:0000313" key="13">
    <source>
        <dbReference type="Proteomes" id="UP000597762"/>
    </source>
</evidence>
<evidence type="ECO:0000256" key="1">
    <source>
        <dbReference type="ARBA" id="ARBA00005171"/>
    </source>
</evidence>
<dbReference type="PANTHER" id="PTHR11550:SF0">
    <property type="entry name" value="CTP SYNTHASE-RELATED"/>
    <property type="match status" value="1"/>
</dbReference>
<dbReference type="PROSITE" id="PS51273">
    <property type="entry name" value="GATASE_TYPE_1"/>
    <property type="match status" value="1"/>
</dbReference>
<feature type="domain" description="Glutamine amidotransferase" evidence="10">
    <location>
        <begin position="312"/>
        <end position="540"/>
    </location>
</feature>
<evidence type="ECO:0000259" key="10">
    <source>
        <dbReference type="Pfam" id="PF00117"/>
    </source>
</evidence>
<gene>
    <name evidence="12" type="ORF">SPHA_4992</name>
</gene>
<comment type="caution">
    <text evidence="12">The sequence shown here is derived from an EMBL/GenBank/DDBJ whole genome shotgun (WGS) entry which is preliminary data.</text>
</comment>
<accession>A0A812AQU7</accession>
<keyword evidence="4 9" id="KW-0547">Nucleotide-binding</keyword>
<dbReference type="UniPathway" id="UPA00159">
    <property type="reaction ID" value="UER00277"/>
</dbReference>
<evidence type="ECO:0000256" key="7">
    <source>
        <dbReference type="ARBA" id="ARBA00022975"/>
    </source>
</evidence>
<evidence type="ECO:0000259" key="11">
    <source>
        <dbReference type="Pfam" id="PF06418"/>
    </source>
</evidence>
<evidence type="ECO:0000256" key="2">
    <source>
        <dbReference type="ARBA" id="ARBA00007533"/>
    </source>
</evidence>
<name>A0A812AQU7_ACAPH</name>
<comment type="function">
    <text evidence="9">Catalyzes the ATP-dependent amination of UTP to CTP with either L-glutamine or ammonia as the source of nitrogen.</text>
</comment>
<dbReference type="FunFam" id="3.40.50.880:FF:000005">
    <property type="entry name" value="CTP synthase"/>
    <property type="match status" value="1"/>
</dbReference>
<keyword evidence="6 9" id="KW-0315">Glutamine amidotransferase</keyword>
<dbReference type="InterPro" id="IPR027417">
    <property type="entry name" value="P-loop_NTPase"/>
</dbReference>
<dbReference type="InterPro" id="IPR017456">
    <property type="entry name" value="CTP_synthase_N"/>
</dbReference>
<keyword evidence="3 9" id="KW-0436">Ligase</keyword>
<evidence type="ECO:0000256" key="5">
    <source>
        <dbReference type="ARBA" id="ARBA00022840"/>
    </source>
</evidence>
<dbReference type="FunFam" id="3.40.50.300:FF:000207">
    <property type="entry name" value="CTP synthase"/>
    <property type="match status" value="1"/>
</dbReference>
<evidence type="ECO:0000256" key="8">
    <source>
        <dbReference type="ARBA" id="ARBA00047781"/>
    </source>
</evidence>
<evidence type="ECO:0000256" key="3">
    <source>
        <dbReference type="ARBA" id="ARBA00022598"/>
    </source>
</evidence>
<dbReference type="CDD" id="cd01746">
    <property type="entry name" value="GATase1_CTP_Synthase"/>
    <property type="match status" value="1"/>
</dbReference>
<protein>
    <recommendedName>
        <fullName evidence="9">CTP synthase</fullName>
        <ecNumber evidence="9">6.3.4.2</ecNumber>
    </recommendedName>
    <alternativeName>
        <fullName evidence="9">UTP--ammonia ligase</fullName>
    </alternativeName>
</protein>
<dbReference type="NCBIfam" id="TIGR00337">
    <property type="entry name" value="PyrG"/>
    <property type="match status" value="1"/>
</dbReference>
<evidence type="ECO:0000313" key="12">
    <source>
        <dbReference type="EMBL" id="CAE1156943.1"/>
    </source>
</evidence>
<dbReference type="NCBIfam" id="NF003792">
    <property type="entry name" value="PRK05380.1"/>
    <property type="match status" value="1"/>
</dbReference>